<dbReference type="OrthoDB" id="334507at2"/>
<dbReference type="EMBL" id="VHSG01000032">
    <property type="protein sequence ID" value="TQV67985.1"/>
    <property type="molecule type" value="Genomic_DNA"/>
</dbReference>
<feature type="domain" description="AB hydrolase-1" evidence="2">
    <location>
        <begin position="124"/>
        <end position="360"/>
    </location>
</feature>
<dbReference type="InterPro" id="IPR029058">
    <property type="entry name" value="AB_hydrolase_fold"/>
</dbReference>
<dbReference type="InterPro" id="IPR000639">
    <property type="entry name" value="Epox_hydrolase-like"/>
</dbReference>
<keyword evidence="4" id="KW-1185">Reference proteome</keyword>
<accession>A0A545SSS1</accession>
<dbReference type="PANTHER" id="PTHR46438:SF11">
    <property type="entry name" value="LIPASE-RELATED"/>
    <property type="match status" value="1"/>
</dbReference>
<evidence type="ECO:0000313" key="3">
    <source>
        <dbReference type="EMBL" id="TQV67985.1"/>
    </source>
</evidence>
<gene>
    <name evidence="3" type="ORF">FKG94_24435</name>
</gene>
<dbReference type="Pfam" id="PF00561">
    <property type="entry name" value="Abhydrolase_1"/>
    <property type="match status" value="1"/>
</dbReference>
<dbReference type="PRINTS" id="PR00412">
    <property type="entry name" value="EPOXHYDRLASE"/>
</dbReference>
<sequence>MLIDSLEGGVNRWRGFKETTWHHSRGTQLKLCPRTVPPRDRFRLVTHYAPAATDASGSRPGATGLRATQQAPRNQQKHGHQYDNNRHKPMHNNQTSALHHQPVSHRITCGDLELHYLACGAGEPLLLLHGWPTSSHLWRNVMPWLAPTHRVIALDLPGFGESSKPLGRTYSFKFYTAAIDAFLTELGIARTALVVHDLGGPAGLMWAAKNPQKVSRLALLNTLVYPKVSWAVKAFLLATVLPGVRHWLVSPAGLQWTLRLGVVNKAAITPVVMKPYCAPFASASARRALLQAARGMHPGGFTYIARQLPQIGVPVRLIYGAKDRILPDIAATMARLQADLPGAELTALPDCGHFLQEDAPAELGRLLADFFNPGT</sequence>
<comment type="caution">
    <text evidence="3">The sequence shown here is derived from an EMBL/GenBank/DDBJ whole genome shotgun (WGS) entry which is preliminary data.</text>
</comment>
<dbReference type="AlphaFoldDB" id="A0A545SSS1"/>
<keyword evidence="3" id="KW-0378">Hydrolase</keyword>
<name>A0A545SSS1_9GAMM</name>
<dbReference type="Gene3D" id="3.40.50.1820">
    <property type="entry name" value="alpha/beta hydrolase"/>
    <property type="match status" value="1"/>
</dbReference>
<dbReference type="Proteomes" id="UP000319732">
    <property type="component" value="Unassembled WGS sequence"/>
</dbReference>
<evidence type="ECO:0000313" key="4">
    <source>
        <dbReference type="Proteomes" id="UP000319732"/>
    </source>
</evidence>
<proteinExistence type="predicted"/>
<feature type="region of interest" description="Disordered" evidence="1">
    <location>
        <begin position="52"/>
        <end position="99"/>
    </location>
</feature>
<dbReference type="PRINTS" id="PR00111">
    <property type="entry name" value="ABHYDROLASE"/>
</dbReference>
<dbReference type="GO" id="GO:0016787">
    <property type="term" value="F:hydrolase activity"/>
    <property type="evidence" value="ECO:0007669"/>
    <property type="project" value="UniProtKB-KW"/>
</dbReference>
<evidence type="ECO:0000256" key="1">
    <source>
        <dbReference type="SAM" id="MobiDB-lite"/>
    </source>
</evidence>
<protein>
    <submittedName>
        <fullName evidence="3">Alpha/beta fold hydrolase</fullName>
    </submittedName>
</protein>
<dbReference type="PANTHER" id="PTHR46438">
    <property type="entry name" value="ALPHA/BETA-HYDROLASES SUPERFAMILY PROTEIN"/>
    <property type="match status" value="1"/>
</dbReference>
<reference evidence="3 4" key="1">
    <citation type="submission" date="2019-06" db="EMBL/GenBank/DDBJ databases">
        <title>Whole genome sequence for Cellvibrionaceae sp. R142.</title>
        <authorList>
            <person name="Wang G."/>
        </authorList>
    </citation>
    <scope>NUCLEOTIDE SEQUENCE [LARGE SCALE GENOMIC DNA]</scope>
    <source>
        <strain evidence="3 4">R142</strain>
    </source>
</reference>
<evidence type="ECO:0000259" key="2">
    <source>
        <dbReference type="Pfam" id="PF00561"/>
    </source>
</evidence>
<dbReference type="SUPFAM" id="SSF53474">
    <property type="entry name" value="alpha/beta-Hydrolases"/>
    <property type="match status" value="1"/>
</dbReference>
<organism evidence="3 4">
    <name type="scientific">Exilibacterium tricleocarpae</name>
    <dbReference type="NCBI Taxonomy" id="2591008"/>
    <lineage>
        <taxon>Bacteria</taxon>
        <taxon>Pseudomonadati</taxon>
        <taxon>Pseudomonadota</taxon>
        <taxon>Gammaproteobacteria</taxon>
        <taxon>Cellvibrionales</taxon>
        <taxon>Cellvibrionaceae</taxon>
        <taxon>Exilibacterium</taxon>
    </lineage>
</organism>
<dbReference type="InterPro" id="IPR000073">
    <property type="entry name" value="AB_hydrolase_1"/>
</dbReference>